<dbReference type="CDD" id="cd00831">
    <property type="entry name" value="CHS_like"/>
    <property type="match status" value="1"/>
</dbReference>
<evidence type="ECO:0000256" key="2">
    <source>
        <dbReference type="ARBA" id="ARBA00022679"/>
    </source>
</evidence>
<feature type="domain" description="Chalcone/stilbene synthase N-terminal" evidence="4">
    <location>
        <begin position="70"/>
        <end position="201"/>
    </location>
</feature>
<evidence type="ECO:0000256" key="1">
    <source>
        <dbReference type="ARBA" id="ARBA00005531"/>
    </source>
</evidence>
<keyword evidence="7" id="KW-1185">Reference proteome</keyword>
<keyword evidence="3" id="KW-0012">Acyltransferase</keyword>
<comment type="caution">
    <text evidence="6">The sequence shown here is derived from an EMBL/GenBank/DDBJ whole genome shotgun (WGS) entry which is preliminary data.</text>
</comment>
<protein>
    <submittedName>
        <fullName evidence="6">Type III polyketide synthase</fullName>
    </submittedName>
</protein>
<dbReference type="Proteomes" id="UP001596455">
    <property type="component" value="Unassembled WGS sequence"/>
</dbReference>
<dbReference type="Pfam" id="PF00195">
    <property type="entry name" value="Chal_sti_synt_N"/>
    <property type="match status" value="1"/>
</dbReference>
<proteinExistence type="inferred from homology"/>
<accession>A0ABW2Q229</accession>
<dbReference type="PANTHER" id="PTHR11877">
    <property type="entry name" value="HYDROXYMETHYLGLUTARYL-COA SYNTHASE"/>
    <property type="match status" value="1"/>
</dbReference>
<dbReference type="Gene3D" id="3.40.47.10">
    <property type="match status" value="2"/>
</dbReference>
<evidence type="ECO:0000259" key="5">
    <source>
        <dbReference type="Pfam" id="PF02797"/>
    </source>
</evidence>
<reference evidence="7" key="1">
    <citation type="journal article" date="2019" name="Int. J. Syst. Evol. Microbiol.">
        <title>The Global Catalogue of Microorganisms (GCM) 10K type strain sequencing project: providing services to taxonomists for standard genome sequencing and annotation.</title>
        <authorList>
            <consortium name="The Broad Institute Genomics Platform"/>
            <consortium name="The Broad Institute Genome Sequencing Center for Infectious Disease"/>
            <person name="Wu L."/>
            <person name="Ma J."/>
        </authorList>
    </citation>
    <scope>NUCLEOTIDE SEQUENCE [LARGE SCALE GENOMIC DNA]</scope>
    <source>
        <strain evidence="7">JCM 1490</strain>
    </source>
</reference>
<name>A0ABW2Q229_9MICO</name>
<dbReference type="InterPro" id="IPR011141">
    <property type="entry name" value="Polyketide_synthase_type-III"/>
</dbReference>
<dbReference type="PANTHER" id="PTHR11877:SF99">
    <property type="entry name" value="1,3,6,8-TETRAHYDROXYNAPHTHALENE SYNTHASE"/>
    <property type="match status" value="1"/>
</dbReference>
<evidence type="ECO:0000259" key="4">
    <source>
        <dbReference type="Pfam" id="PF00195"/>
    </source>
</evidence>
<gene>
    <name evidence="6" type="ORF">ACFQQL_00510</name>
</gene>
<dbReference type="InterPro" id="IPR016039">
    <property type="entry name" value="Thiolase-like"/>
</dbReference>
<keyword evidence="2" id="KW-0808">Transferase</keyword>
<feature type="domain" description="Chalcone/stilbene synthase C-terminal" evidence="5">
    <location>
        <begin position="223"/>
        <end position="354"/>
    </location>
</feature>
<dbReference type="InterPro" id="IPR001099">
    <property type="entry name" value="Chalcone/stilbene_synt_N"/>
</dbReference>
<dbReference type="RefSeq" id="WP_382390157.1">
    <property type="nucleotide sequence ID" value="NZ_JBHTCQ010000001.1"/>
</dbReference>
<dbReference type="Pfam" id="PF02797">
    <property type="entry name" value="Chal_sti_synt_C"/>
    <property type="match status" value="1"/>
</dbReference>
<dbReference type="InterPro" id="IPR012328">
    <property type="entry name" value="Chalcone/stilbene_synt_C"/>
</dbReference>
<dbReference type="PIRSF" id="PIRSF000451">
    <property type="entry name" value="PKS_III"/>
    <property type="match status" value="1"/>
</dbReference>
<sequence>MTHLLGVEATLPEHRYDQGVIADALVDLIGLDARNAAVMHKIHANAGVDARHLALPLERYATLTDFGAANNAFIAAATELGTNAVTGALQRAGLTPQEVDVVVSTTVTGLAVPSLESRIAARLGMREDLVRLPMMGLGCMAGAAGLARLHDLLRGRPDGVAVLVAVELCSLTVQRDDPSTANLVASGLFGDGAAAVVAVGAEHPAAAAASSGPTVVAGGSRTYPGTEATMGWDVRSSGLRIVLGVEVPELVRSHVGRDVADFLARHDLTLEDVGWWVCHPGGPKVIDAMVATLGLEADDLALTTESLRTAGNLSSVSVLHILRTTLDRRPPRAGSLGVVLAMGPGFGLEMVLLRA</sequence>
<evidence type="ECO:0000313" key="6">
    <source>
        <dbReference type="EMBL" id="MFC7403570.1"/>
    </source>
</evidence>
<evidence type="ECO:0000256" key="3">
    <source>
        <dbReference type="ARBA" id="ARBA00023315"/>
    </source>
</evidence>
<organism evidence="6 7">
    <name type="scientific">Georgenia alba</name>
    <dbReference type="NCBI Taxonomy" id="2233858"/>
    <lineage>
        <taxon>Bacteria</taxon>
        <taxon>Bacillati</taxon>
        <taxon>Actinomycetota</taxon>
        <taxon>Actinomycetes</taxon>
        <taxon>Micrococcales</taxon>
        <taxon>Bogoriellaceae</taxon>
        <taxon>Georgenia</taxon>
    </lineage>
</organism>
<dbReference type="EMBL" id="JBHTCQ010000001">
    <property type="protein sequence ID" value="MFC7403570.1"/>
    <property type="molecule type" value="Genomic_DNA"/>
</dbReference>
<dbReference type="SUPFAM" id="SSF53901">
    <property type="entry name" value="Thiolase-like"/>
    <property type="match status" value="2"/>
</dbReference>
<evidence type="ECO:0000313" key="7">
    <source>
        <dbReference type="Proteomes" id="UP001596455"/>
    </source>
</evidence>
<comment type="similarity">
    <text evidence="1">Belongs to the thiolase-like superfamily. Chalcone/stilbene synthases family.</text>
</comment>